<accession>A0ABT0F1W1</accession>
<dbReference type="EMBL" id="JAKNRW010000012">
    <property type="protein sequence ID" value="MCK1791652.1"/>
    <property type="molecule type" value="Genomic_DNA"/>
</dbReference>
<protein>
    <submittedName>
        <fullName evidence="1">Uncharacterized protein</fullName>
    </submittedName>
</protein>
<dbReference type="Proteomes" id="UP001299876">
    <property type="component" value="Unassembled WGS sequence"/>
</dbReference>
<gene>
    <name evidence="1" type="ORF">L9059_15920</name>
</gene>
<comment type="caution">
    <text evidence="1">The sequence shown here is derived from an EMBL/GenBank/DDBJ whole genome shotgun (WGS) entry which is preliminary data.</text>
</comment>
<organism evidence="1 2">
    <name type="scientific">Pseudomonas violetae</name>
    <dbReference type="NCBI Taxonomy" id="2915813"/>
    <lineage>
        <taxon>Bacteria</taxon>
        <taxon>Pseudomonadati</taxon>
        <taxon>Pseudomonadota</taxon>
        <taxon>Gammaproteobacteria</taxon>
        <taxon>Pseudomonadales</taxon>
        <taxon>Pseudomonadaceae</taxon>
        <taxon>Pseudomonas</taxon>
    </lineage>
</organism>
<evidence type="ECO:0000313" key="2">
    <source>
        <dbReference type="Proteomes" id="UP001299876"/>
    </source>
</evidence>
<proteinExistence type="predicted"/>
<name>A0ABT0F1W1_9PSED</name>
<reference evidence="1 2" key="1">
    <citation type="submission" date="2022-02" db="EMBL/GenBank/DDBJ databases">
        <title>Comparative genomics of the first Antarctic Pseudomonas spp. capable of biotransforming 2,4,6-Trinitrotoluene.</title>
        <authorList>
            <person name="Cabrera M.A."/>
            <person name="Marquez S.L."/>
            <person name="Perez-Donoso J.M."/>
        </authorList>
    </citation>
    <scope>NUCLEOTIDE SEQUENCE [LARGE SCALE GENOMIC DNA]</scope>
    <source>
        <strain evidence="1 2">TNT19</strain>
    </source>
</reference>
<dbReference type="RefSeq" id="WP_247291959.1">
    <property type="nucleotide sequence ID" value="NZ_JAKNRW010000012.1"/>
</dbReference>
<sequence length="65" mass="7909">MLDRTKTEPFSVETNEFEWRDLSTIERRLIRLYRLLNEQEQIQLRRMSQVLATNPKSPRAADFNR</sequence>
<evidence type="ECO:0000313" key="1">
    <source>
        <dbReference type="EMBL" id="MCK1791652.1"/>
    </source>
</evidence>
<keyword evidence="2" id="KW-1185">Reference proteome</keyword>